<gene>
    <name evidence="2" type="ORF">UMAG_11849</name>
</gene>
<proteinExistence type="predicted"/>
<evidence type="ECO:0000256" key="1">
    <source>
        <dbReference type="SAM" id="MobiDB-lite"/>
    </source>
</evidence>
<dbReference type="Pfam" id="PF12223">
    <property type="entry name" value="DUF3602"/>
    <property type="match status" value="1"/>
</dbReference>
<dbReference type="GeneID" id="23567678"/>
<evidence type="ECO:0000313" key="3">
    <source>
        <dbReference type="Proteomes" id="UP000000561"/>
    </source>
</evidence>
<feature type="region of interest" description="Disordered" evidence="1">
    <location>
        <begin position="1"/>
        <end position="214"/>
    </location>
</feature>
<accession>A0A0D1E542</accession>
<dbReference type="Proteomes" id="UP000000561">
    <property type="component" value="Chromosome 2"/>
</dbReference>
<dbReference type="OrthoDB" id="2537432at2759"/>
<sequence>MVLGFGHHSQKDPAVSSESRGRDPFIATGRGGAGNIIRSPSRSRDRSGNAIPRETVAAAAVPGHMISSGRGGAGNVRSPSRDPLDRKKLAEVQAREDKLQEEYRSQDAKLAHSTGRGGAGNIASTTEAEERGRGRDSDGTSSGGGVTGLLRSLSRSRSREPRNSGKDSPKNRSQSRPRASESSKLAQVDETSRSSEEETAYSASTHNAGVNGGN</sequence>
<dbReference type="KEGG" id="uma:UMAG_11849"/>
<dbReference type="InterPro" id="IPR053203">
    <property type="entry name" value="Cisplatin_resist-associated"/>
</dbReference>
<feature type="compositionally biased region" description="Basic and acidic residues" evidence="1">
    <location>
        <begin position="128"/>
        <end position="138"/>
    </location>
</feature>
<feature type="compositionally biased region" description="Basic and acidic residues" evidence="1">
    <location>
        <begin position="79"/>
        <end position="110"/>
    </location>
</feature>
<dbReference type="STRING" id="237631.A0A0D1E542"/>
<name>A0A0D1E542_MYCMD</name>
<dbReference type="PANTHER" id="PTHR34693">
    <property type="entry name" value="PROTEIN PAR32"/>
    <property type="match status" value="1"/>
</dbReference>
<protein>
    <submittedName>
        <fullName evidence="2">Uncharacterized protein</fullName>
    </submittedName>
</protein>
<dbReference type="InterPro" id="IPR022024">
    <property type="entry name" value="DUF3602"/>
</dbReference>
<dbReference type="VEuPathDB" id="FungiDB:UMAG_11849"/>
<feature type="compositionally biased region" description="Polar residues" evidence="1">
    <location>
        <begin position="171"/>
        <end position="185"/>
    </location>
</feature>
<dbReference type="AlphaFoldDB" id="A0A0D1E542"/>
<feature type="compositionally biased region" description="Basic and acidic residues" evidence="1">
    <location>
        <begin position="157"/>
        <end position="170"/>
    </location>
</feature>
<keyword evidence="3" id="KW-1185">Reference proteome</keyword>
<evidence type="ECO:0000313" key="2">
    <source>
        <dbReference type="EMBL" id="KIS71064.1"/>
    </source>
</evidence>
<dbReference type="InParanoid" id="A0A0D1E542"/>
<dbReference type="RefSeq" id="XP_011387462.1">
    <property type="nucleotide sequence ID" value="XM_011389160.1"/>
</dbReference>
<dbReference type="PANTHER" id="PTHR34693:SF1">
    <property type="entry name" value="PROTEIN PAR32"/>
    <property type="match status" value="1"/>
</dbReference>
<organism evidence="2 3">
    <name type="scientific">Mycosarcoma maydis</name>
    <name type="common">Corn smut fungus</name>
    <name type="synonym">Ustilago maydis</name>
    <dbReference type="NCBI Taxonomy" id="5270"/>
    <lineage>
        <taxon>Eukaryota</taxon>
        <taxon>Fungi</taxon>
        <taxon>Dikarya</taxon>
        <taxon>Basidiomycota</taxon>
        <taxon>Ustilaginomycotina</taxon>
        <taxon>Ustilaginomycetes</taxon>
        <taxon>Ustilaginales</taxon>
        <taxon>Ustilaginaceae</taxon>
        <taxon>Mycosarcoma</taxon>
    </lineage>
</organism>
<reference evidence="2 3" key="1">
    <citation type="journal article" date="2006" name="Nature">
        <title>Insights from the genome of the biotrophic fungal plant pathogen Ustilago maydis.</title>
        <authorList>
            <person name="Kamper J."/>
            <person name="Kahmann R."/>
            <person name="Bolker M."/>
            <person name="Ma L.J."/>
            <person name="Brefort T."/>
            <person name="Saville B.J."/>
            <person name="Banuett F."/>
            <person name="Kronstad J.W."/>
            <person name="Gold S.E."/>
            <person name="Muller O."/>
            <person name="Perlin M.H."/>
            <person name="Wosten H.A."/>
            <person name="de Vries R."/>
            <person name="Ruiz-Herrera J."/>
            <person name="Reynaga-Pena C.G."/>
            <person name="Snetselaar K."/>
            <person name="McCann M."/>
            <person name="Perez-Martin J."/>
            <person name="Feldbrugge M."/>
            <person name="Basse C.W."/>
            <person name="Steinberg G."/>
            <person name="Ibeas J.I."/>
            <person name="Holloman W."/>
            <person name="Guzman P."/>
            <person name="Farman M."/>
            <person name="Stajich J.E."/>
            <person name="Sentandreu R."/>
            <person name="Gonzalez-Prieto J.M."/>
            <person name="Kennell J.C."/>
            <person name="Molina L."/>
            <person name="Schirawski J."/>
            <person name="Mendoza-Mendoza A."/>
            <person name="Greilinger D."/>
            <person name="Munch K."/>
            <person name="Rossel N."/>
            <person name="Scherer M."/>
            <person name="Vranes M."/>
            <person name="Ladendorf O."/>
            <person name="Vincon V."/>
            <person name="Fuchs U."/>
            <person name="Sandrock B."/>
            <person name="Meng S."/>
            <person name="Ho E.C."/>
            <person name="Cahill M.J."/>
            <person name="Boyce K.J."/>
            <person name="Klose J."/>
            <person name="Klosterman S.J."/>
            <person name="Deelstra H.J."/>
            <person name="Ortiz-Castellanos L."/>
            <person name="Li W."/>
            <person name="Sanchez-Alonso P."/>
            <person name="Schreier P.H."/>
            <person name="Hauser-Hahn I."/>
            <person name="Vaupel M."/>
            <person name="Koopmann E."/>
            <person name="Friedrich G."/>
            <person name="Voss H."/>
            <person name="Schluter T."/>
            <person name="Margolis J."/>
            <person name="Platt D."/>
            <person name="Swimmer C."/>
            <person name="Gnirke A."/>
            <person name="Chen F."/>
            <person name="Vysotskaia V."/>
            <person name="Mannhaupt G."/>
            <person name="Guldener U."/>
            <person name="Munsterkotter M."/>
            <person name="Haase D."/>
            <person name="Oesterheld M."/>
            <person name="Mewes H.W."/>
            <person name="Mauceli E.W."/>
            <person name="DeCaprio D."/>
            <person name="Wade C.M."/>
            <person name="Butler J."/>
            <person name="Young S."/>
            <person name="Jaffe D.B."/>
            <person name="Calvo S."/>
            <person name="Nusbaum C."/>
            <person name="Galagan J."/>
            <person name="Birren B.W."/>
        </authorList>
    </citation>
    <scope>NUCLEOTIDE SEQUENCE [LARGE SCALE GENOMIC DNA]</scope>
    <source>
        <strain evidence="3">DSM 14603 / FGSC 9021 / UM521</strain>
    </source>
</reference>
<dbReference type="EMBL" id="CM003141">
    <property type="protein sequence ID" value="KIS71064.1"/>
    <property type="molecule type" value="Genomic_DNA"/>
</dbReference>